<dbReference type="RefSeq" id="WP_034647184.1">
    <property type="nucleotide sequence ID" value="NZ_ARZX01000037.1"/>
</dbReference>
<protein>
    <recommendedName>
        <fullName evidence="3">Ecotin</fullName>
    </recommendedName>
</protein>
<gene>
    <name evidence="1" type="ORF">KLA_16777</name>
</gene>
<keyword evidence="2" id="KW-1185">Reference proteome</keyword>
<proteinExistence type="predicted"/>
<accession>A0ABN0RJF0</accession>
<evidence type="ECO:0000313" key="1">
    <source>
        <dbReference type="EMBL" id="EWH10355.1"/>
    </source>
</evidence>
<evidence type="ECO:0000313" key="2">
    <source>
        <dbReference type="Proteomes" id="UP000019275"/>
    </source>
</evidence>
<evidence type="ECO:0008006" key="3">
    <source>
        <dbReference type="Google" id="ProtNLM"/>
    </source>
</evidence>
<dbReference type="EMBL" id="ARZX01000037">
    <property type="protein sequence ID" value="EWH10355.1"/>
    <property type="molecule type" value="Genomic_DNA"/>
</dbReference>
<dbReference type="Proteomes" id="UP000019275">
    <property type="component" value="Unassembled WGS sequence"/>
</dbReference>
<name>A0ABN0RJF0_9FLAO</name>
<reference evidence="1 2" key="1">
    <citation type="journal article" date="2014" name="Genome Announc.">
        <title>Draft Genome Sequence of the Carrageenan-Degrading Bacterium Cellulophaga sp. Strain KL-A, Isolated from Decaying Marine Algae.</title>
        <authorList>
            <person name="Shan D."/>
            <person name="Ying J."/>
            <person name="Li X."/>
            <person name="Gao Z."/>
            <person name="Wei G."/>
            <person name="Shao Z."/>
        </authorList>
    </citation>
    <scope>NUCLEOTIDE SEQUENCE [LARGE SCALE GENOMIC DNA]</scope>
    <source>
        <strain evidence="1 2">KL-A</strain>
    </source>
</reference>
<organism evidence="1 2">
    <name type="scientific">Cellulophaga geojensis KL-A</name>
    <dbReference type="NCBI Taxonomy" id="1328323"/>
    <lineage>
        <taxon>Bacteria</taxon>
        <taxon>Pseudomonadati</taxon>
        <taxon>Bacteroidota</taxon>
        <taxon>Flavobacteriia</taxon>
        <taxon>Flavobacteriales</taxon>
        <taxon>Flavobacteriaceae</taxon>
        <taxon>Cellulophaga</taxon>
    </lineage>
</organism>
<sequence>MKNILIIMVFISHFCFSQKKLQQKKYLHFDATSKKTYSIEVNGKIIAEPYYSKGVKKNGNITFYICKEMFYSDKKEIDTCKIEYLKNVKMSDLSTLKKDVNRTNPLYPYKVFPNLYLVEKISDSTIVKYKVKWEYYIE</sequence>
<comment type="caution">
    <text evidence="1">The sequence shown here is derived from an EMBL/GenBank/DDBJ whole genome shotgun (WGS) entry which is preliminary data.</text>
</comment>